<proteinExistence type="inferred from homology"/>
<evidence type="ECO:0000313" key="7">
    <source>
        <dbReference type="Proteomes" id="UP000244336"/>
    </source>
</evidence>
<dbReference type="AlphaFoldDB" id="A0A2T7EQZ2"/>
<dbReference type="PROSITE" id="PS50600">
    <property type="entry name" value="ULP_PROTEASE"/>
    <property type="match status" value="1"/>
</dbReference>
<dbReference type="GO" id="GO:0008234">
    <property type="term" value="F:cysteine-type peptidase activity"/>
    <property type="evidence" value="ECO:0007669"/>
    <property type="project" value="InterPro"/>
</dbReference>
<name>A0A2T7EQZ2_9POAL</name>
<dbReference type="OrthoDB" id="694286at2759"/>
<dbReference type="InterPro" id="IPR038765">
    <property type="entry name" value="Papain-like_cys_pep_sf"/>
</dbReference>
<dbReference type="Gramene" id="PUZ70253">
    <property type="protein sequence ID" value="PUZ70253"/>
    <property type="gene ID" value="GQ55_2G212100"/>
</dbReference>
<dbReference type="Pfam" id="PF02902">
    <property type="entry name" value="Peptidase_C48"/>
    <property type="match status" value="1"/>
</dbReference>
<dbReference type="EMBL" id="CM009750">
    <property type="protein sequence ID" value="PUZ70253.1"/>
    <property type="molecule type" value="Genomic_DNA"/>
</dbReference>
<keyword evidence="4" id="KW-0732">Signal</keyword>
<keyword evidence="2" id="KW-0645">Protease</keyword>
<feature type="domain" description="Ubiquitin-like protease family profile" evidence="5">
    <location>
        <begin position="1"/>
        <end position="111"/>
    </location>
</feature>
<evidence type="ECO:0000313" key="6">
    <source>
        <dbReference type="EMBL" id="PUZ70253.1"/>
    </source>
</evidence>
<comment type="similarity">
    <text evidence="1">Belongs to the peptidase C48 family.</text>
</comment>
<feature type="chain" id="PRO_5015507115" description="Ubiquitin-like protease family profile domain-containing protein" evidence="4">
    <location>
        <begin position="22"/>
        <end position="161"/>
    </location>
</feature>
<keyword evidence="3" id="KW-0378">Hydrolase</keyword>
<dbReference type="GO" id="GO:0006508">
    <property type="term" value="P:proteolysis"/>
    <property type="evidence" value="ECO:0007669"/>
    <property type="project" value="UniProtKB-KW"/>
</dbReference>
<evidence type="ECO:0000256" key="2">
    <source>
        <dbReference type="ARBA" id="ARBA00022670"/>
    </source>
</evidence>
<dbReference type="Gene3D" id="3.40.395.10">
    <property type="entry name" value="Adenoviral Proteinase, Chain A"/>
    <property type="match status" value="1"/>
</dbReference>
<keyword evidence="7" id="KW-1185">Reference proteome</keyword>
<dbReference type="InterPro" id="IPR003653">
    <property type="entry name" value="Peptidase_C48_C"/>
</dbReference>
<dbReference type="SUPFAM" id="SSF54001">
    <property type="entry name" value="Cysteine proteinases"/>
    <property type="match status" value="1"/>
</dbReference>
<evidence type="ECO:0000259" key="5">
    <source>
        <dbReference type="PROSITE" id="PS50600"/>
    </source>
</evidence>
<organism evidence="6 7">
    <name type="scientific">Panicum hallii var. hallii</name>
    <dbReference type="NCBI Taxonomy" id="1504633"/>
    <lineage>
        <taxon>Eukaryota</taxon>
        <taxon>Viridiplantae</taxon>
        <taxon>Streptophyta</taxon>
        <taxon>Embryophyta</taxon>
        <taxon>Tracheophyta</taxon>
        <taxon>Spermatophyta</taxon>
        <taxon>Magnoliopsida</taxon>
        <taxon>Liliopsida</taxon>
        <taxon>Poales</taxon>
        <taxon>Poaceae</taxon>
        <taxon>PACMAD clade</taxon>
        <taxon>Panicoideae</taxon>
        <taxon>Panicodae</taxon>
        <taxon>Paniceae</taxon>
        <taxon>Panicinae</taxon>
        <taxon>Panicum</taxon>
        <taxon>Panicum sect. Panicum</taxon>
    </lineage>
</organism>
<dbReference type="Proteomes" id="UP000244336">
    <property type="component" value="Chromosome 2"/>
</dbReference>
<feature type="signal peptide" evidence="4">
    <location>
        <begin position="1"/>
        <end position="21"/>
    </location>
</feature>
<sequence>MRFTADELIFAALVFLPVCHNHHWSLYCINRYHNQIDILDPLDWAQKEDQDRYHAAICGPIQERLNELLYVFTNGVFPAIGQWDMPYVPVPKQKIRSNDCVFFCMLYMENYKGSTREMDISFESLKGNEIRAQFLHYLIFHKQNKAPHPFPIFIEVMDSEG</sequence>
<evidence type="ECO:0000256" key="4">
    <source>
        <dbReference type="SAM" id="SignalP"/>
    </source>
</evidence>
<protein>
    <recommendedName>
        <fullName evidence="5">Ubiquitin-like protease family profile domain-containing protein</fullName>
    </recommendedName>
</protein>
<gene>
    <name evidence="6" type="ORF">GQ55_2G212100</name>
</gene>
<accession>A0A2T7EQZ2</accession>
<evidence type="ECO:0000256" key="1">
    <source>
        <dbReference type="ARBA" id="ARBA00005234"/>
    </source>
</evidence>
<reference evidence="6 7" key="1">
    <citation type="submission" date="2018-04" db="EMBL/GenBank/DDBJ databases">
        <title>WGS assembly of Panicum hallii var. hallii HAL2.</title>
        <authorList>
            <person name="Lovell J."/>
            <person name="Jenkins J."/>
            <person name="Lowry D."/>
            <person name="Mamidi S."/>
            <person name="Sreedasyam A."/>
            <person name="Weng X."/>
            <person name="Barry K."/>
            <person name="Bonette J."/>
            <person name="Campitelli B."/>
            <person name="Daum C."/>
            <person name="Gordon S."/>
            <person name="Gould B."/>
            <person name="Lipzen A."/>
            <person name="MacQueen A."/>
            <person name="Palacio-Mejia J."/>
            <person name="Plott C."/>
            <person name="Shakirov E."/>
            <person name="Shu S."/>
            <person name="Yoshinaga Y."/>
            <person name="Zane M."/>
            <person name="Rokhsar D."/>
            <person name="Grimwood J."/>
            <person name="Schmutz J."/>
            <person name="Juenger T."/>
        </authorList>
    </citation>
    <scope>NUCLEOTIDE SEQUENCE [LARGE SCALE GENOMIC DNA]</scope>
    <source>
        <strain evidence="7">cv. HAL2</strain>
    </source>
</reference>
<evidence type="ECO:0000256" key="3">
    <source>
        <dbReference type="ARBA" id="ARBA00022801"/>
    </source>
</evidence>